<gene>
    <name evidence="1" type="ORF">AVDCRST_MAG02-2745</name>
</gene>
<dbReference type="EMBL" id="CADCVH010000087">
    <property type="protein sequence ID" value="CAA9463279.1"/>
    <property type="molecule type" value="Genomic_DNA"/>
</dbReference>
<proteinExistence type="predicted"/>
<accession>A0A6J4R3J7</accession>
<name>A0A6J4R3J7_9ACTN</name>
<reference evidence="1" key="1">
    <citation type="submission" date="2020-02" db="EMBL/GenBank/DDBJ databases">
        <authorList>
            <person name="Meier V. D."/>
        </authorList>
    </citation>
    <scope>NUCLEOTIDE SEQUENCE</scope>
    <source>
        <strain evidence="1">AVDCRST_MAG02</strain>
    </source>
</reference>
<protein>
    <submittedName>
        <fullName evidence="1">Uncharacterized protein</fullName>
    </submittedName>
</protein>
<organism evidence="1">
    <name type="scientific">uncultured Rubrobacteraceae bacterium</name>
    <dbReference type="NCBI Taxonomy" id="349277"/>
    <lineage>
        <taxon>Bacteria</taxon>
        <taxon>Bacillati</taxon>
        <taxon>Actinomycetota</taxon>
        <taxon>Rubrobacteria</taxon>
        <taxon>Rubrobacterales</taxon>
        <taxon>Rubrobacteraceae</taxon>
        <taxon>environmental samples</taxon>
    </lineage>
</organism>
<evidence type="ECO:0000313" key="1">
    <source>
        <dbReference type="EMBL" id="CAA9463279.1"/>
    </source>
</evidence>
<dbReference type="AlphaFoldDB" id="A0A6J4R3J7"/>
<sequence>MYQDFDRGLARERTAQMRKEVDHYRLAARLAKAARSEEDGAIRRGRIARGVALATALFR</sequence>